<gene>
    <name evidence="1" type="ORF">FYJ35_08415</name>
</gene>
<dbReference type="InterPro" id="IPR046143">
    <property type="entry name" value="DUF6145"/>
</dbReference>
<dbReference type="EMBL" id="VULZ01000008">
    <property type="protein sequence ID" value="MSS15063.1"/>
    <property type="molecule type" value="Genomic_DNA"/>
</dbReference>
<accession>A0A6L5X6P7</accession>
<sequence>MCAASAYEKKYFFNKSFEGIPKDIQDQLHIICVLFTEDIGGIILFEFDKDGKLSIRTEAKASDYNYDEIGAALEVKEIQKQRRDMMNGLELYYKAVVLHQPLDLEAWQLE</sequence>
<proteinExistence type="predicted"/>
<organism evidence="1 2">
    <name type="scientific">Porcincola intestinalis</name>
    <dbReference type="NCBI Taxonomy" id="2606632"/>
    <lineage>
        <taxon>Bacteria</taxon>
        <taxon>Bacillati</taxon>
        <taxon>Bacillota</taxon>
        <taxon>Clostridia</taxon>
        <taxon>Lachnospirales</taxon>
        <taxon>Lachnospiraceae</taxon>
        <taxon>Porcincola</taxon>
    </lineage>
</organism>
<protein>
    <submittedName>
        <fullName evidence="1">Uncharacterized protein</fullName>
    </submittedName>
</protein>
<comment type="caution">
    <text evidence="1">The sequence shown here is derived from an EMBL/GenBank/DDBJ whole genome shotgun (WGS) entry which is preliminary data.</text>
</comment>
<reference evidence="1 2" key="1">
    <citation type="submission" date="2019-08" db="EMBL/GenBank/DDBJ databases">
        <title>In-depth cultivation of the pig gut microbiome towards novel bacterial diversity and tailored functional studies.</title>
        <authorList>
            <person name="Wylensek D."/>
            <person name="Hitch T.C.A."/>
            <person name="Clavel T."/>
        </authorList>
    </citation>
    <scope>NUCLEOTIDE SEQUENCE [LARGE SCALE GENOMIC DNA]</scope>
    <source>
        <strain evidence="1 2">Oil+RF-744-WCA-WT-11</strain>
    </source>
</reference>
<dbReference type="Pfam" id="PF19642">
    <property type="entry name" value="DUF6145"/>
    <property type="match status" value="1"/>
</dbReference>
<name>A0A6L5X6P7_9FIRM</name>
<dbReference type="AlphaFoldDB" id="A0A6L5X6P7"/>
<evidence type="ECO:0000313" key="2">
    <source>
        <dbReference type="Proteomes" id="UP000481852"/>
    </source>
</evidence>
<keyword evidence="2" id="KW-1185">Reference proteome</keyword>
<dbReference type="Proteomes" id="UP000481852">
    <property type="component" value="Unassembled WGS sequence"/>
</dbReference>
<evidence type="ECO:0000313" key="1">
    <source>
        <dbReference type="EMBL" id="MSS15063.1"/>
    </source>
</evidence>